<feature type="region of interest" description="Disordered" evidence="2">
    <location>
        <begin position="309"/>
        <end position="351"/>
    </location>
</feature>
<evidence type="ECO:0000256" key="1">
    <source>
        <dbReference type="SAM" id="Coils"/>
    </source>
</evidence>
<evidence type="ECO:0000256" key="2">
    <source>
        <dbReference type="SAM" id="MobiDB-lite"/>
    </source>
</evidence>
<reference evidence="3 4" key="1">
    <citation type="submission" date="2018-11" db="EMBL/GenBank/DDBJ databases">
        <authorList>
            <consortium name="Pathogen Informatics"/>
        </authorList>
    </citation>
    <scope>NUCLEOTIDE SEQUENCE [LARGE SCALE GENOMIC DNA]</scope>
</reference>
<dbReference type="AlphaFoldDB" id="A0A3P7NUX3"/>
<feature type="compositionally biased region" description="Basic and acidic residues" evidence="2">
    <location>
        <begin position="313"/>
        <end position="329"/>
    </location>
</feature>
<proteinExistence type="predicted"/>
<feature type="region of interest" description="Disordered" evidence="2">
    <location>
        <begin position="155"/>
        <end position="182"/>
    </location>
</feature>
<organism evidence="3 4">
    <name type="scientific">Dibothriocephalus latus</name>
    <name type="common">Fish tapeworm</name>
    <name type="synonym">Diphyllobothrium latum</name>
    <dbReference type="NCBI Taxonomy" id="60516"/>
    <lineage>
        <taxon>Eukaryota</taxon>
        <taxon>Metazoa</taxon>
        <taxon>Spiralia</taxon>
        <taxon>Lophotrochozoa</taxon>
        <taxon>Platyhelminthes</taxon>
        <taxon>Cestoda</taxon>
        <taxon>Eucestoda</taxon>
        <taxon>Diphyllobothriidea</taxon>
        <taxon>Diphyllobothriidae</taxon>
        <taxon>Dibothriocephalus</taxon>
    </lineage>
</organism>
<feature type="non-terminal residue" evidence="3">
    <location>
        <position position="475"/>
    </location>
</feature>
<name>A0A3P7NUX3_DIBLA</name>
<dbReference type="Proteomes" id="UP000281553">
    <property type="component" value="Unassembled WGS sequence"/>
</dbReference>
<keyword evidence="4" id="KW-1185">Reference proteome</keyword>
<protein>
    <submittedName>
        <fullName evidence="3">Uncharacterized protein</fullName>
    </submittedName>
</protein>
<gene>
    <name evidence="3" type="ORF">DILT_LOCUS17330</name>
</gene>
<dbReference type="EMBL" id="UYRU01090983">
    <property type="protein sequence ID" value="VDN37477.1"/>
    <property type="molecule type" value="Genomic_DNA"/>
</dbReference>
<evidence type="ECO:0000313" key="3">
    <source>
        <dbReference type="EMBL" id="VDN37477.1"/>
    </source>
</evidence>
<dbReference type="OrthoDB" id="6258576at2759"/>
<accession>A0A3P7NUX3</accession>
<sequence>TGPIGGVVTADGISECDCTQNNVNDGDSVSSEALGELRKTLQSLVNEVRNEGFELTSLIRQSLASARTDQAVGGQLSSTNEMSLSESGDCLPVASKCMDNGDRQPTVDVVDPEEAGLSAKLQIISQNLRSLLGEVKQDSSELAALLRLSLLSASSKGSSSDKTVAPEVAPPPPLPSSRDLNDIQKNVDDLTSSVRLEARQIKSMVCESLRRRSLKDDTNWNADCTNKPEDHTLISAPTTCNRCALLPPSKRVDFDLNGIKTCRLTENVLRTSTEPQTGLTEGLKRLRRSIGDLAEVVRSENQQLKSVLQESMMSDHPRSQQLFADRESDTASPQSEDSLRTENPVNSTCPCHGVEATRDLSTGETDALKTLQQVSGQETKASLLRRRLHSSLAHRLRNSVSSQTTAEEKLEELKRTVRFLADELRTDRRQTKSTAAEESSLRPIISFPVTIQVNDQTSVPVEATTTPIQSESLPA</sequence>
<feature type="coiled-coil region" evidence="1">
    <location>
        <begin position="403"/>
        <end position="430"/>
    </location>
</feature>
<feature type="compositionally biased region" description="Polar residues" evidence="2">
    <location>
        <begin position="330"/>
        <end position="349"/>
    </location>
</feature>
<evidence type="ECO:0000313" key="4">
    <source>
        <dbReference type="Proteomes" id="UP000281553"/>
    </source>
</evidence>
<feature type="non-terminal residue" evidence="3">
    <location>
        <position position="1"/>
    </location>
</feature>
<keyword evidence="1" id="KW-0175">Coiled coil</keyword>